<sequence length="306" mass="34157">MIAGLQVIFIAIFVLRVVGHRGPLPSSLQTSRRDLYHLGEEASAFFESRTGVEDDMGLKEHILTVQTKPYAFVPYPCIRILGFTRLRISKFPAYSDVLALGREREDTVLPGTGFCCTFGNDVCKAVVDGFPRHNLNSRVELWDFGDELFKSTSETFPAHFMAGDALEPSMLEIIPPRSASDNPETPRPNLSTLTSLNHVHRHVSAIHASSFFHLFTEEKRLRLARAFAGLLSPLSGSVIFGAHIARLEEKGLLADEVSGQRSEMWDTVFEKGSVSVKGHLRAVTRDGETFWVLVWLVTRLEVIGLY</sequence>
<evidence type="ECO:0000313" key="1">
    <source>
        <dbReference type="EMBL" id="KAH7923205.1"/>
    </source>
</evidence>
<dbReference type="EMBL" id="MU266459">
    <property type="protein sequence ID" value="KAH7923205.1"/>
    <property type="molecule type" value="Genomic_DNA"/>
</dbReference>
<protein>
    <submittedName>
        <fullName evidence="1">Uncharacterized protein</fullName>
    </submittedName>
</protein>
<gene>
    <name evidence="1" type="ORF">BV22DRAFT_1015839</name>
</gene>
<accession>A0ACB8BBL9</accession>
<evidence type="ECO:0000313" key="2">
    <source>
        <dbReference type="Proteomes" id="UP000790709"/>
    </source>
</evidence>
<keyword evidence="2" id="KW-1185">Reference proteome</keyword>
<proteinExistence type="predicted"/>
<comment type="caution">
    <text evidence="1">The sequence shown here is derived from an EMBL/GenBank/DDBJ whole genome shotgun (WGS) entry which is preliminary data.</text>
</comment>
<dbReference type="Proteomes" id="UP000790709">
    <property type="component" value="Unassembled WGS sequence"/>
</dbReference>
<organism evidence="1 2">
    <name type="scientific">Leucogyrophana mollusca</name>
    <dbReference type="NCBI Taxonomy" id="85980"/>
    <lineage>
        <taxon>Eukaryota</taxon>
        <taxon>Fungi</taxon>
        <taxon>Dikarya</taxon>
        <taxon>Basidiomycota</taxon>
        <taxon>Agaricomycotina</taxon>
        <taxon>Agaricomycetes</taxon>
        <taxon>Agaricomycetidae</taxon>
        <taxon>Boletales</taxon>
        <taxon>Boletales incertae sedis</taxon>
        <taxon>Leucogyrophana</taxon>
    </lineage>
</organism>
<reference evidence="1" key="1">
    <citation type="journal article" date="2021" name="New Phytol.">
        <title>Evolutionary innovations through gain and loss of genes in the ectomycorrhizal Boletales.</title>
        <authorList>
            <person name="Wu G."/>
            <person name="Miyauchi S."/>
            <person name="Morin E."/>
            <person name="Kuo A."/>
            <person name="Drula E."/>
            <person name="Varga T."/>
            <person name="Kohler A."/>
            <person name="Feng B."/>
            <person name="Cao Y."/>
            <person name="Lipzen A."/>
            <person name="Daum C."/>
            <person name="Hundley H."/>
            <person name="Pangilinan J."/>
            <person name="Johnson J."/>
            <person name="Barry K."/>
            <person name="LaButti K."/>
            <person name="Ng V."/>
            <person name="Ahrendt S."/>
            <person name="Min B."/>
            <person name="Choi I.G."/>
            <person name="Park H."/>
            <person name="Plett J.M."/>
            <person name="Magnuson J."/>
            <person name="Spatafora J.W."/>
            <person name="Nagy L.G."/>
            <person name="Henrissat B."/>
            <person name="Grigoriev I.V."/>
            <person name="Yang Z.L."/>
            <person name="Xu J."/>
            <person name="Martin F.M."/>
        </authorList>
    </citation>
    <scope>NUCLEOTIDE SEQUENCE</scope>
    <source>
        <strain evidence="1">KUC20120723A-06</strain>
    </source>
</reference>
<name>A0ACB8BBL9_9AGAM</name>